<reference evidence="5" key="1">
    <citation type="submission" date="2022-07" db="EMBL/GenBank/DDBJ databases">
        <title>Phylogenomic reconstructions and comparative analyses of Kickxellomycotina fungi.</title>
        <authorList>
            <person name="Reynolds N.K."/>
            <person name="Stajich J.E."/>
            <person name="Barry K."/>
            <person name="Grigoriev I.V."/>
            <person name="Crous P."/>
            <person name="Smith M.E."/>
        </authorList>
    </citation>
    <scope>NUCLEOTIDE SEQUENCE</scope>
    <source>
        <strain evidence="5">NBRC 105414</strain>
    </source>
</reference>
<name>A0A9W8LEK4_9FUNG</name>
<dbReference type="Proteomes" id="UP001140217">
    <property type="component" value="Unassembled WGS sequence"/>
</dbReference>
<dbReference type="SMART" id="SM00233">
    <property type="entry name" value="PH"/>
    <property type="match status" value="1"/>
</dbReference>
<feature type="coiled-coil region" evidence="2">
    <location>
        <begin position="158"/>
        <end position="185"/>
    </location>
</feature>
<dbReference type="OrthoDB" id="5598057at2759"/>
<feature type="region of interest" description="Disordered" evidence="3">
    <location>
        <begin position="1"/>
        <end position="38"/>
    </location>
</feature>
<keyword evidence="6" id="KW-1185">Reference proteome</keyword>
<dbReference type="Pfam" id="PF20400">
    <property type="entry name" value="BAR_4"/>
    <property type="match status" value="1"/>
</dbReference>
<evidence type="ECO:0000259" key="4">
    <source>
        <dbReference type="PROSITE" id="PS50003"/>
    </source>
</evidence>
<dbReference type="InterPro" id="IPR046869">
    <property type="entry name" value="SLM1/RGC1-like_PH"/>
</dbReference>
<dbReference type="InterPro" id="IPR011993">
    <property type="entry name" value="PH-like_dom_sf"/>
</dbReference>
<dbReference type="InterPro" id="IPR046868">
    <property type="entry name" value="BAR_4"/>
</dbReference>
<accession>A0A9W8LEK4</accession>
<dbReference type="EMBL" id="JANBUL010000351">
    <property type="protein sequence ID" value="KAJ2776570.1"/>
    <property type="molecule type" value="Genomic_DNA"/>
</dbReference>
<proteinExistence type="predicted"/>
<evidence type="ECO:0000256" key="1">
    <source>
        <dbReference type="ARBA" id="ARBA00022553"/>
    </source>
</evidence>
<organism evidence="5 6">
    <name type="scientific">Coemansia javaensis</name>
    <dbReference type="NCBI Taxonomy" id="2761396"/>
    <lineage>
        <taxon>Eukaryota</taxon>
        <taxon>Fungi</taxon>
        <taxon>Fungi incertae sedis</taxon>
        <taxon>Zoopagomycota</taxon>
        <taxon>Kickxellomycotina</taxon>
        <taxon>Kickxellomycetes</taxon>
        <taxon>Kickxellales</taxon>
        <taxon>Kickxellaceae</taxon>
        <taxon>Coemansia</taxon>
    </lineage>
</organism>
<dbReference type="Gene3D" id="1.20.1270.60">
    <property type="entry name" value="Arfaptin homology (AH) domain/BAR domain"/>
    <property type="match status" value="1"/>
</dbReference>
<dbReference type="Gene3D" id="2.30.29.30">
    <property type="entry name" value="Pleckstrin-homology domain (PH domain)/Phosphotyrosine-binding domain (PTB)"/>
    <property type="match status" value="1"/>
</dbReference>
<gene>
    <name evidence="5" type="ORF">H4R18_005608</name>
</gene>
<dbReference type="AlphaFoldDB" id="A0A9W8LEK4"/>
<keyword evidence="2" id="KW-0175">Coiled coil</keyword>
<evidence type="ECO:0000313" key="6">
    <source>
        <dbReference type="Proteomes" id="UP001140217"/>
    </source>
</evidence>
<dbReference type="PANTHER" id="PTHR31941">
    <property type="entry name" value="CYTOSKELETAL SIGNALING PROTEIN SLM1"/>
    <property type="match status" value="1"/>
</dbReference>
<dbReference type="PROSITE" id="PS50003">
    <property type="entry name" value="PH_DOMAIN"/>
    <property type="match status" value="1"/>
</dbReference>
<evidence type="ECO:0000313" key="5">
    <source>
        <dbReference type="EMBL" id="KAJ2776570.1"/>
    </source>
</evidence>
<dbReference type="PANTHER" id="PTHR31941:SF1">
    <property type="entry name" value="CYTOSKELETAL SIGNALING PROTEIN SLM1"/>
    <property type="match status" value="1"/>
</dbReference>
<keyword evidence="1" id="KW-0597">Phosphoprotein</keyword>
<protein>
    <recommendedName>
        <fullName evidence="4">PH domain-containing protein</fullName>
    </recommendedName>
</protein>
<sequence length="508" mass="55564">MSPGADSAYAPRGSGDQGAAAAAPGLSPDESARAQMAGTGSPDDIVVYRLSSWRILIKEYIDYFTAFAAAQKTARKALEKATAEFSVPLGGDHCFAGPEHGGVQSIAAHLRDTHAMYAAQYSRLIHNIEADTLPRLETLRSEVKDNVKAYVKQLSPAYRRLRKQAKEVEACKARLARTVEAYERKGRGPDAWLVRQQVRRELARQAELENALHRAMQAEHARLLDWEANMTARLRDVVGSAVACERAGLHASTAAADGFAVFLDRLDPSAEPRAFDRHFGPALRSPMGLTGWSTLEDYDYMYRDCRLTSVVLEGPLQRERGVIKRFQQSYVVLTAQGYLHCYSDHAQLLQKAPDLSLSLANCALVSLDDPCMFVVVSADRKLGRSRHAFRTPGADATEHWVNAIDSAIPRDPEPTTPQPQPSALPSRGPQSPADSHRDAPSPLPPAADGDNDNDGEPGAEPATREAQLDDGPSPDEESPAGRPKTQQMPMPMPYVPHRELFSDGDDQD</sequence>
<dbReference type="SUPFAM" id="SSF50729">
    <property type="entry name" value="PH domain-like"/>
    <property type="match status" value="1"/>
</dbReference>
<dbReference type="Pfam" id="PF20399">
    <property type="entry name" value="PH_20"/>
    <property type="match status" value="1"/>
</dbReference>
<comment type="caution">
    <text evidence="5">The sequence shown here is derived from an EMBL/GenBank/DDBJ whole genome shotgun (WGS) entry which is preliminary data.</text>
</comment>
<dbReference type="InterPro" id="IPR001849">
    <property type="entry name" value="PH_domain"/>
</dbReference>
<evidence type="ECO:0000256" key="3">
    <source>
        <dbReference type="SAM" id="MobiDB-lite"/>
    </source>
</evidence>
<evidence type="ECO:0000256" key="2">
    <source>
        <dbReference type="SAM" id="Coils"/>
    </source>
</evidence>
<feature type="region of interest" description="Disordered" evidence="3">
    <location>
        <begin position="407"/>
        <end position="508"/>
    </location>
</feature>
<feature type="domain" description="PH" evidence="4">
    <location>
        <begin position="309"/>
        <end position="409"/>
    </location>
</feature>
<dbReference type="InterPro" id="IPR027267">
    <property type="entry name" value="AH/BAR_dom_sf"/>
</dbReference>
<dbReference type="SUPFAM" id="SSF103657">
    <property type="entry name" value="BAR/IMD domain-like"/>
    <property type="match status" value="1"/>
</dbReference>